<keyword evidence="1" id="KW-0732">Signal</keyword>
<accession>A0A1B9XZ12</accession>
<sequence>MKKFIPIFVLIIVCFSSCKTAEKKASTPTHPLNLPFNERPVPTLPNVSNVSVNVIGGAHYICPKKCKGGTSNVKGTACTVCKTPLAHNQAFHNTPQAPSSPVSTPVAPLPASGPNAAGQYHYTCNNGCAGGADAAGKCKSCASDLAHNAAFHS</sequence>
<dbReference type="EMBL" id="MAKX01000002">
    <property type="protein sequence ID" value="OCK42759.1"/>
    <property type="molecule type" value="Genomic_DNA"/>
</dbReference>
<evidence type="ECO:0000313" key="3">
    <source>
        <dbReference type="Proteomes" id="UP000093186"/>
    </source>
</evidence>
<protein>
    <recommendedName>
        <fullName evidence="4">C2H2-type domain-containing protein</fullName>
    </recommendedName>
</protein>
<name>A0A1B9XZ12_9FLAO</name>
<dbReference type="AlphaFoldDB" id="A0A1B9XZ12"/>
<dbReference type="Proteomes" id="UP000093186">
    <property type="component" value="Unassembled WGS sequence"/>
</dbReference>
<evidence type="ECO:0000313" key="2">
    <source>
        <dbReference type="EMBL" id="OCK42759.1"/>
    </source>
</evidence>
<reference evidence="2 3" key="1">
    <citation type="submission" date="2016-06" db="EMBL/GenBank/DDBJ databases">
        <title>Draft Genome Sequence of Tenacibaculum soleae UCD-KL19.</title>
        <authorList>
            <person name="Eisen J.A."/>
            <person name="Coil D.A."/>
            <person name="Lujan K.M."/>
        </authorList>
    </citation>
    <scope>NUCLEOTIDE SEQUENCE [LARGE SCALE GENOMIC DNA]</scope>
    <source>
        <strain evidence="2 3">UCD-KL19</strain>
    </source>
</reference>
<feature type="chain" id="PRO_5008639923" description="C2H2-type domain-containing protein" evidence="1">
    <location>
        <begin position="22"/>
        <end position="153"/>
    </location>
</feature>
<dbReference type="OrthoDB" id="1134981at2"/>
<gene>
    <name evidence="2" type="ORF">BA195_07555</name>
</gene>
<proteinExistence type="predicted"/>
<evidence type="ECO:0000256" key="1">
    <source>
        <dbReference type="SAM" id="SignalP"/>
    </source>
</evidence>
<keyword evidence="3" id="KW-1185">Reference proteome</keyword>
<organism evidence="2 3">
    <name type="scientific">Tenacibaculum soleae</name>
    <dbReference type="NCBI Taxonomy" id="447689"/>
    <lineage>
        <taxon>Bacteria</taxon>
        <taxon>Pseudomonadati</taxon>
        <taxon>Bacteroidota</taxon>
        <taxon>Flavobacteriia</taxon>
        <taxon>Flavobacteriales</taxon>
        <taxon>Flavobacteriaceae</taxon>
        <taxon>Tenacibaculum</taxon>
    </lineage>
</organism>
<comment type="caution">
    <text evidence="2">The sequence shown here is derived from an EMBL/GenBank/DDBJ whole genome shotgun (WGS) entry which is preliminary data.</text>
</comment>
<feature type="signal peptide" evidence="1">
    <location>
        <begin position="1"/>
        <end position="21"/>
    </location>
</feature>
<dbReference type="STRING" id="447689.BA195_07555"/>
<evidence type="ECO:0008006" key="4">
    <source>
        <dbReference type="Google" id="ProtNLM"/>
    </source>
</evidence>
<dbReference type="RefSeq" id="WP_068704100.1">
    <property type="nucleotide sequence ID" value="NZ_MAKX01000002.1"/>
</dbReference>